<dbReference type="PANTHER" id="PTHR11085">
    <property type="entry name" value="NAD-DEPENDENT PROTEIN DEACYLASE SIRTUIN-5, MITOCHONDRIAL-RELATED"/>
    <property type="match status" value="1"/>
</dbReference>
<dbReference type="InterPro" id="IPR026591">
    <property type="entry name" value="Sirtuin_cat_small_dom_sf"/>
</dbReference>
<dbReference type="EMBL" id="FN654951">
    <property type="protein sequence ID" value="CBY37337.1"/>
    <property type="molecule type" value="Genomic_DNA"/>
</dbReference>
<keyword evidence="2" id="KW-0808">Transferase</keyword>
<dbReference type="GO" id="GO:0017136">
    <property type="term" value="F:histone deacetylase activity, NAD-dependent"/>
    <property type="evidence" value="ECO:0007669"/>
    <property type="project" value="TreeGrafter"/>
</dbReference>
<keyword evidence="5" id="KW-0520">NAD</keyword>
<feature type="binding site" evidence="12">
    <location>
        <position position="147"/>
    </location>
    <ligand>
        <name>Zn(2+)</name>
        <dbReference type="ChEBI" id="CHEBI:29105"/>
    </ligand>
</feature>
<evidence type="ECO:0000256" key="10">
    <source>
        <dbReference type="ARBA" id="ARBA00048378"/>
    </source>
</evidence>
<protein>
    <recommendedName>
        <fullName evidence="6">NAD-dependent protein deacetylase sirtuin-2</fullName>
    </recommendedName>
    <alternativeName>
        <fullName evidence="8">NAD-dependent protein defatty-acylase sirtuin-2</fullName>
    </alternativeName>
    <alternativeName>
        <fullName evidence="9">Regulatory protein SIR2 homolog 2</fullName>
    </alternativeName>
    <alternativeName>
        <fullName evidence="7">SIR2-like protein 2</fullName>
    </alternativeName>
</protein>
<reference evidence="14" key="1">
    <citation type="journal article" date="2010" name="Science">
        <title>Plasticity of animal genome architecture unmasked by rapid evolution of a pelagic tunicate.</title>
        <authorList>
            <person name="Denoeud F."/>
            <person name="Henriet S."/>
            <person name="Mungpakdee S."/>
            <person name="Aury J.M."/>
            <person name="Da Silva C."/>
            <person name="Brinkmann H."/>
            <person name="Mikhaleva J."/>
            <person name="Olsen L.C."/>
            <person name="Jubin C."/>
            <person name="Canestro C."/>
            <person name="Bouquet J.M."/>
            <person name="Danks G."/>
            <person name="Poulain J."/>
            <person name="Campsteijn C."/>
            <person name="Adamski M."/>
            <person name="Cross I."/>
            <person name="Yadetie F."/>
            <person name="Muffato M."/>
            <person name="Louis A."/>
            <person name="Butcher S."/>
            <person name="Tsagkogeorga G."/>
            <person name="Konrad A."/>
            <person name="Singh S."/>
            <person name="Jensen M.F."/>
            <person name="Cong E.H."/>
            <person name="Eikeseth-Otteraa H."/>
            <person name="Noel B."/>
            <person name="Anthouard V."/>
            <person name="Porcel B.M."/>
            <person name="Kachouri-Lafond R."/>
            <person name="Nishino A."/>
            <person name="Ugolini M."/>
            <person name="Chourrout P."/>
            <person name="Nishida H."/>
            <person name="Aasland R."/>
            <person name="Huzurbazar S."/>
            <person name="Westhof E."/>
            <person name="Delsuc F."/>
            <person name="Lehrach H."/>
            <person name="Reinhardt R."/>
            <person name="Weissenbach J."/>
            <person name="Roy S.W."/>
            <person name="Artiguenave F."/>
            <person name="Postlethwait J.H."/>
            <person name="Manak J.R."/>
            <person name="Thompson E.M."/>
            <person name="Jaillon O."/>
            <person name="Du Pasquier L."/>
            <person name="Boudinot P."/>
            <person name="Liberles D.A."/>
            <person name="Volff J.N."/>
            <person name="Philippe H."/>
            <person name="Lenhard B."/>
            <person name="Roest Crollius H."/>
            <person name="Wincker P."/>
            <person name="Chourrout D."/>
        </authorList>
    </citation>
    <scope>NUCLEOTIDE SEQUENCE [LARGE SCALE GENOMIC DNA]</scope>
</reference>
<organism evidence="14">
    <name type="scientific">Oikopleura dioica</name>
    <name type="common">Tunicate</name>
    <dbReference type="NCBI Taxonomy" id="34765"/>
    <lineage>
        <taxon>Eukaryota</taxon>
        <taxon>Metazoa</taxon>
        <taxon>Chordata</taxon>
        <taxon>Tunicata</taxon>
        <taxon>Appendicularia</taxon>
        <taxon>Copelata</taxon>
        <taxon>Oikopleuridae</taxon>
        <taxon>Oikopleura</taxon>
    </lineage>
</organism>
<evidence type="ECO:0000256" key="5">
    <source>
        <dbReference type="ARBA" id="ARBA00023027"/>
    </source>
</evidence>
<feature type="active site" description="Proton acceptor" evidence="12">
    <location>
        <position position="139"/>
    </location>
</feature>
<accession>E4YPE1</accession>
<proteinExistence type="predicted"/>
<evidence type="ECO:0000256" key="11">
    <source>
        <dbReference type="ARBA" id="ARBA00048905"/>
    </source>
</evidence>
<dbReference type="PANTHER" id="PTHR11085:SF6">
    <property type="entry name" value="NAD-DEPENDENT PROTEIN DEACETYLASE SIRTUIN-2"/>
    <property type="match status" value="1"/>
</dbReference>
<evidence type="ECO:0000256" key="7">
    <source>
        <dbReference type="ARBA" id="ARBA00041829"/>
    </source>
</evidence>
<evidence type="ECO:0000313" key="14">
    <source>
        <dbReference type="EMBL" id="CBY37337.1"/>
    </source>
</evidence>
<feature type="binding site" evidence="12">
    <location>
        <position position="150"/>
    </location>
    <ligand>
        <name>Zn(2+)</name>
        <dbReference type="ChEBI" id="CHEBI:29105"/>
    </ligand>
</feature>
<dbReference type="GO" id="GO:0005634">
    <property type="term" value="C:nucleus"/>
    <property type="evidence" value="ECO:0007669"/>
    <property type="project" value="TreeGrafter"/>
</dbReference>
<evidence type="ECO:0000256" key="12">
    <source>
        <dbReference type="PROSITE-ProRule" id="PRU00236"/>
    </source>
</evidence>
<feature type="binding site" evidence="12">
    <location>
        <position position="173"/>
    </location>
    <ligand>
        <name>Zn(2+)</name>
        <dbReference type="ChEBI" id="CHEBI:29105"/>
    </ligand>
</feature>
<evidence type="ECO:0000256" key="8">
    <source>
        <dbReference type="ARBA" id="ARBA00042077"/>
    </source>
</evidence>
<feature type="binding site" evidence="12">
    <location>
        <position position="176"/>
    </location>
    <ligand>
        <name>Zn(2+)</name>
        <dbReference type="ChEBI" id="CHEBI:29105"/>
    </ligand>
</feature>
<feature type="non-terminal residue" evidence="14">
    <location>
        <position position="209"/>
    </location>
</feature>
<name>E4YPE1_OIKDI</name>
<evidence type="ECO:0000256" key="3">
    <source>
        <dbReference type="ARBA" id="ARBA00022723"/>
    </source>
</evidence>
<sequence length="209" mass="24177">MGQFISREQNDEKCLLDEVIKSIKNEKIENVVIMCGAGISTSAGIPDFRSPSTGLYFKLRKYNLPFPEAIFEATYFEQDPAPFYHLVRELFPKELTPTDTHRFFTLLHQKGILRRIYTQNIDALEHIGGVPEEKIIEAHGTFHKNHCVNCQKEYSLDWLKNQLFDDPDYVPKCEKCEGVVRPNIVFFGEALPDRLWKNMKADFSACDLL</sequence>
<dbReference type="GO" id="GO:0046872">
    <property type="term" value="F:metal ion binding"/>
    <property type="evidence" value="ECO:0007669"/>
    <property type="project" value="UniProtKB-KW"/>
</dbReference>
<dbReference type="Gene3D" id="3.30.1600.10">
    <property type="entry name" value="SIR2/SIRT2 'Small Domain"/>
    <property type="match status" value="1"/>
</dbReference>
<evidence type="ECO:0000256" key="6">
    <source>
        <dbReference type="ARBA" id="ARBA00040697"/>
    </source>
</evidence>
<evidence type="ECO:0000256" key="1">
    <source>
        <dbReference type="ARBA" id="ARBA00001947"/>
    </source>
</evidence>
<dbReference type="PROSITE" id="PS50305">
    <property type="entry name" value="SIRTUIN"/>
    <property type="match status" value="1"/>
</dbReference>
<dbReference type="Gene3D" id="3.40.50.1220">
    <property type="entry name" value="TPP-binding domain"/>
    <property type="match status" value="1"/>
</dbReference>
<comment type="cofactor">
    <cofactor evidence="1">
        <name>Zn(2+)</name>
        <dbReference type="ChEBI" id="CHEBI:29105"/>
    </cofactor>
</comment>
<dbReference type="InterPro" id="IPR050134">
    <property type="entry name" value="NAD-dep_sirtuin_deacylases"/>
</dbReference>
<comment type="catalytic activity">
    <reaction evidence="10">
        <text>N(6)-hexadecanoyl-L-lysyl-[protein] + NAD(+) + H2O = 2''-O-hexadecanoyl-ADP-D-ribose + nicotinamide + L-lysyl-[protein]</text>
        <dbReference type="Rhea" id="RHEA:70563"/>
        <dbReference type="Rhea" id="RHEA-COMP:9752"/>
        <dbReference type="Rhea" id="RHEA-COMP:14175"/>
        <dbReference type="ChEBI" id="CHEBI:15377"/>
        <dbReference type="ChEBI" id="CHEBI:17154"/>
        <dbReference type="ChEBI" id="CHEBI:29969"/>
        <dbReference type="ChEBI" id="CHEBI:57540"/>
        <dbReference type="ChEBI" id="CHEBI:138936"/>
        <dbReference type="ChEBI" id="CHEBI:189673"/>
    </reaction>
    <physiologicalReaction direction="left-to-right" evidence="10">
        <dbReference type="Rhea" id="RHEA:70564"/>
    </physiologicalReaction>
</comment>
<evidence type="ECO:0000259" key="13">
    <source>
        <dbReference type="PROSITE" id="PS50305"/>
    </source>
</evidence>
<dbReference type="Proteomes" id="UP000011014">
    <property type="component" value="Unassembled WGS sequence"/>
</dbReference>
<feature type="domain" description="Deacetylase sirtuin-type" evidence="13">
    <location>
        <begin position="7"/>
        <end position="209"/>
    </location>
</feature>
<evidence type="ECO:0000256" key="2">
    <source>
        <dbReference type="ARBA" id="ARBA00022679"/>
    </source>
</evidence>
<keyword evidence="3 12" id="KW-0479">Metal-binding</keyword>
<evidence type="ECO:0000256" key="4">
    <source>
        <dbReference type="ARBA" id="ARBA00022833"/>
    </source>
</evidence>
<dbReference type="AlphaFoldDB" id="E4YPE1"/>
<evidence type="ECO:0000256" key="9">
    <source>
        <dbReference type="ARBA" id="ARBA00043039"/>
    </source>
</evidence>
<dbReference type="GO" id="GO:0070403">
    <property type="term" value="F:NAD+ binding"/>
    <property type="evidence" value="ECO:0007669"/>
    <property type="project" value="InterPro"/>
</dbReference>
<keyword evidence="4 12" id="KW-0862">Zinc</keyword>
<dbReference type="Pfam" id="PF02146">
    <property type="entry name" value="SIR2"/>
    <property type="match status" value="1"/>
</dbReference>
<dbReference type="InterPro" id="IPR026590">
    <property type="entry name" value="Ssirtuin_cat_dom"/>
</dbReference>
<dbReference type="InterPro" id="IPR003000">
    <property type="entry name" value="Sirtuin"/>
</dbReference>
<dbReference type="InterPro" id="IPR029035">
    <property type="entry name" value="DHS-like_NAD/FAD-binding_dom"/>
</dbReference>
<comment type="catalytic activity">
    <reaction evidence="11">
        <text>N(6)-tetradecanoyl-L-lysyl-[protein] + NAD(+) + H2O = 2''-O-tetradecanoyl-ADP-D-ribose + nicotinamide + L-lysyl-[protein]</text>
        <dbReference type="Rhea" id="RHEA:70567"/>
        <dbReference type="Rhea" id="RHEA-COMP:9752"/>
        <dbReference type="Rhea" id="RHEA-COMP:15437"/>
        <dbReference type="ChEBI" id="CHEBI:15377"/>
        <dbReference type="ChEBI" id="CHEBI:17154"/>
        <dbReference type="ChEBI" id="CHEBI:29969"/>
        <dbReference type="ChEBI" id="CHEBI:57540"/>
        <dbReference type="ChEBI" id="CHEBI:141129"/>
        <dbReference type="ChEBI" id="CHEBI:189674"/>
    </reaction>
    <physiologicalReaction direction="left-to-right" evidence="11">
        <dbReference type="Rhea" id="RHEA:70568"/>
    </physiologicalReaction>
</comment>
<dbReference type="SUPFAM" id="SSF52467">
    <property type="entry name" value="DHS-like NAD/FAD-binding domain"/>
    <property type="match status" value="1"/>
</dbReference>
<gene>
    <name evidence="14" type="ORF">GSOID_T00030438001</name>
</gene>